<proteinExistence type="predicted"/>
<evidence type="ECO:0000313" key="1">
    <source>
        <dbReference type="EMBL" id="QFI75501.1"/>
    </source>
</evidence>
<reference evidence="2" key="1">
    <citation type="submission" date="2019-10" db="EMBL/GenBank/DDBJ databases">
        <title>Complete Genome Sequence of Bradyrhizobium betae type strain PL7HG1T.</title>
        <authorList>
            <person name="Bromfield E.S.P."/>
            <person name="Cloutier S."/>
        </authorList>
    </citation>
    <scope>NUCLEOTIDE SEQUENCE [LARGE SCALE GENOMIC DNA]</scope>
    <source>
        <strain evidence="2">PL7HG1</strain>
    </source>
</reference>
<dbReference type="AlphaFoldDB" id="A0A5P6PB14"/>
<dbReference type="Proteomes" id="UP000325641">
    <property type="component" value="Chromosome"/>
</dbReference>
<sequence>MMDDLEKRISTLKAERDVARHELAERIRLIEEIRAAVTTPGDAPKIIAWLVSRLEHSRESY</sequence>
<dbReference type="KEGG" id="bbet:F8237_25760"/>
<gene>
    <name evidence="1" type="ORF">F8237_25760</name>
</gene>
<organism evidence="1 2">
    <name type="scientific">Bradyrhizobium betae</name>
    <dbReference type="NCBI Taxonomy" id="244734"/>
    <lineage>
        <taxon>Bacteria</taxon>
        <taxon>Pseudomonadati</taxon>
        <taxon>Pseudomonadota</taxon>
        <taxon>Alphaproteobacteria</taxon>
        <taxon>Hyphomicrobiales</taxon>
        <taxon>Nitrobacteraceae</taxon>
        <taxon>Bradyrhizobium</taxon>
    </lineage>
</organism>
<name>A0A5P6PB14_9BRAD</name>
<evidence type="ECO:0000313" key="2">
    <source>
        <dbReference type="Proteomes" id="UP000325641"/>
    </source>
</evidence>
<accession>A0A5P6PB14</accession>
<dbReference type="EMBL" id="CP044543">
    <property type="protein sequence ID" value="QFI75501.1"/>
    <property type="molecule type" value="Genomic_DNA"/>
</dbReference>
<dbReference type="RefSeq" id="WP_151649048.1">
    <property type="nucleotide sequence ID" value="NZ_CP044543.1"/>
</dbReference>
<protein>
    <submittedName>
        <fullName evidence="1">Uncharacterized protein</fullName>
    </submittedName>
</protein>